<keyword evidence="4" id="KW-1185">Reference proteome</keyword>
<dbReference type="EMBL" id="FTOK01000005">
    <property type="protein sequence ID" value="SIS74744.1"/>
    <property type="molecule type" value="Genomic_DNA"/>
</dbReference>
<sequence length="58" mass="6753">LYERSSIILTSNKGPEEWGELLGDQGITTAILDRILHRSEVLHFDDKSHRMKNRKSLF</sequence>
<accession>A0ABY1KWW2</accession>
<name>A0ABY1KWW2_9BACI</name>
<dbReference type="EMBL" id="FTOK01000013">
    <property type="protein sequence ID" value="SIS95675.1"/>
    <property type="molecule type" value="Genomic_DNA"/>
</dbReference>
<comment type="caution">
    <text evidence="2">The sequence shown here is derived from an EMBL/GenBank/DDBJ whole genome shotgun (WGS) entry which is preliminary data.</text>
</comment>
<evidence type="ECO:0000259" key="1">
    <source>
        <dbReference type="Pfam" id="PF01695"/>
    </source>
</evidence>
<organism evidence="2 4">
    <name type="scientific">Salimicrobium salexigens</name>
    <dbReference type="NCBI Taxonomy" id="908941"/>
    <lineage>
        <taxon>Bacteria</taxon>
        <taxon>Bacillati</taxon>
        <taxon>Bacillota</taxon>
        <taxon>Bacilli</taxon>
        <taxon>Bacillales</taxon>
        <taxon>Bacillaceae</taxon>
        <taxon>Salimicrobium</taxon>
    </lineage>
</organism>
<feature type="domain" description="IstB-like ATP-binding" evidence="1">
    <location>
        <begin position="1"/>
        <end position="55"/>
    </location>
</feature>
<proteinExistence type="predicted"/>
<dbReference type="InterPro" id="IPR027417">
    <property type="entry name" value="P-loop_NTPase"/>
</dbReference>
<evidence type="ECO:0000313" key="4">
    <source>
        <dbReference type="Proteomes" id="UP000199777"/>
    </source>
</evidence>
<protein>
    <submittedName>
        <fullName evidence="2">IstB-like ATP binding protein</fullName>
    </submittedName>
</protein>
<dbReference type="Proteomes" id="UP000199777">
    <property type="component" value="Unassembled WGS sequence"/>
</dbReference>
<dbReference type="InterPro" id="IPR002611">
    <property type="entry name" value="IstB_ATP-bd"/>
</dbReference>
<evidence type="ECO:0000313" key="2">
    <source>
        <dbReference type="EMBL" id="SIS74744.1"/>
    </source>
</evidence>
<reference evidence="2 4" key="1">
    <citation type="submission" date="2017-01" db="EMBL/GenBank/DDBJ databases">
        <authorList>
            <person name="Varghese N."/>
            <person name="Submissions S."/>
        </authorList>
    </citation>
    <scope>NUCLEOTIDE SEQUENCE [LARGE SCALE GENOMIC DNA]</scope>
    <source>
        <strain evidence="2 4">DSM 22782</strain>
    </source>
</reference>
<dbReference type="Gene3D" id="3.40.50.300">
    <property type="entry name" value="P-loop containing nucleotide triphosphate hydrolases"/>
    <property type="match status" value="1"/>
</dbReference>
<gene>
    <name evidence="2" type="ORF">SAMN05421758_1051</name>
    <name evidence="3" type="ORF">SAMN05421758_1131</name>
</gene>
<dbReference type="RefSeq" id="WP_143541866.1">
    <property type="nucleotide sequence ID" value="NZ_FTOK01000005.1"/>
</dbReference>
<evidence type="ECO:0000313" key="3">
    <source>
        <dbReference type="EMBL" id="SIS95675.1"/>
    </source>
</evidence>
<feature type="non-terminal residue" evidence="2">
    <location>
        <position position="1"/>
    </location>
</feature>
<dbReference type="Pfam" id="PF01695">
    <property type="entry name" value="IstB_IS21"/>
    <property type="match status" value="1"/>
</dbReference>